<proteinExistence type="inferred from homology"/>
<dbReference type="GO" id="GO:0001731">
    <property type="term" value="P:formation of translation preinitiation complex"/>
    <property type="evidence" value="ECO:0007669"/>
    <property type="project" value="UniProtKB-UniRule"/>
</dbReference>
<dbReference type="CDD" id="cd11567">
    <property type="entry name" value="YciH_like"/>
    <property type="match status" value="1"/>
</dbReference>
<evidence type="ECO:0000256" key="1">
    <source>
        <dbReference type="ARBA" id="ARBA00005422"/>
    </source>
</evidence>
<dbReference type="PANTHER" id="PTHR12789:SF0">
    <property type="entry name" value="DENSITY-REGULATED PROTEIN"/>
    <property type="match status" value="1"/>
</dbReference>
<comment type="similarity">
    <text evidence="1 4 5">Belongs to the SUI1 family.</text>
</comment>
<dbReference type="InterPro" id="IPR050318">
    <property type="entry name" value="DENR/SUI1_TIF"/>
</dbReference>
<dbReference type="GeneID" id="24892009"/>
<evidence type="ECO:0000256" key="3">
    <source>
        <dbReference type="ARBA" id="ARBA00022917"/>
    </source>
</evidence>
<evidence type="ECO:0000256" key="5">
    <source>
        <dbReference type="PIRNR" id="PIRNR037511"/>
    </source>
</evidence>
<protein>
    <recommendedName>
        <fullName evidence="4 5">Protein translation factor SUI1 homolog</fullName>
    </recommendedName>
</protein>
<evidence type="ECO:0000256" key="4">
    <source>
        <dbReference type="HAMAP-Rule" id="MF_00604"/>
    </source>
</evidence>
<dbReference type="OrthoDB" id="11182at2157"/>
<dbReference type="InterPro" id="IPR022851">
    <property type="entry name" value="SUI1_arc"/>
</dbReference>
<dbReference type="Gene3D" id="3.30.780.10">
    <property type="entry name" value="SUI1-like domain"/>
    <property type="match status" value="1"/>
</dbReference>
<keyword evidence="2 4" id="KW-0810">Translation regulation</keyword>
<dbReference type="GO" id="GO:0006417">
    <property type="term" value="P:regulation of translation"/>
    <property type="evidence" value="ECO:0007669"/>
    <property type="project" value="UniProtKB-UniRule"/>
</dbReference>
<dbReference type="GO" id="GO:0003729">
    <property type="term" value="F:mRNA binding"/>
    <property type="evidence" value="ECO:0007669"/>
    <property type="project" value="TreeGrafter"/>
</dbReference>
<dbReference type="PROSITE" id="PS50296">
    <property type="entry name" value="SUI1"/>
    <property type="match status" value="1"/>
</dbReference>
<dbReference type="InterPro" id="IPR001950">
    <property type="entry name" value="SUI1"/>
</dbReference>
<dbReference type="GO" id="GO:0002188">
    <property type="term" value="P:translation reinitiation"/>
    <property type="evidence" value="ECO:0007669"/>
    <property type="project" value="UniProtKB-UniRule"/>
</dbReference>
<dbReference type="PANTHER" id="PTHR12789">
    <property type="entry name" value="DENSITY-REGULATED PROTEIN HOMOLOG"/>
    <property type="match status" value="1"/>
</dbReference>
<keyword evidence="8" id="KW-1185">Reference proteome</keyword>
<evidence type="ECO:0000256" key="2">
    <source>
        <dbReference type="ARBA" id="ARBA00022845"/>
    </source>
</evidence>
<sequence>MPEICPRCGLPKELCVCEEIAKEEQKIKIYVTKRRFGKLMTIIEGFDTSVIDLKELAKKLKDICACGGTVKGDTIELQGDHRKKVAEELVKMGFSRDSIEIR</sequence>
<dbReference type="SUPFAM" id="SSF55159">
    <property type="entry name" value="eIF1-like"/>
    <property type="match status" value="1"/>
</dbReference>
<accession>A0A076LCI7</accession>
<dbReference type="InterPro" id="IPR005872">
    <property type="entry name" value="SUI1_arc_bac"/>
</dbReference>
<dbReference type="HAMAP" id="MF_00604">
    <property type="entry name" value="SUI1"/>
    <property type="match status" value="1"/>
</dbReference>
<dbReference type="NCBIfam" id="NF002096">
    <property type="entry name" value="PRK00939.1"/>
    <property type="match status" value="1"/>
</dbReference>
<dbReference type="HOGENOM" id="CLU_082805_6_1_2"/>
<reference evidence="7 8" key="1">
    <citation type="journal article" date="2015" name="Int. J. Syst. Evol. Microbiol.">
        <title>M ethanocaldococcus bathoardescens sp. nov., a hyperthermophilic methanogen isolated from a volcanically active deep-sea hydrothermal vent.</title>
        <authorList>
            <person name="Stewart L.C."/>
            <person name="Jung J.H."/>
            <person name="Kim Y.T."/>
            <person name="Kwon S.W."/>
            <person name="Park C.S."/>
            <person name="Holden J.F."/>
        </authorList>
    </citation>
    <scope>NUCLEOTIDE SEQUENCE [LARGE SCALE GENOMIC DNA]</scope>
    <source>
        <strain evidence="7 8">JH146</strain>
    </source>
</reference>
<dbReference type="InterPro" id="IPR036877">
    <property type="entry name" value="SUI1_dom_sf"/>
</dbReference>
<dbReference type="NCBIfam" id="TIGR01158">
    <property type="entry name" value="SUI1_rel"/>
    <property type="match status" value="1"/>
</dbReference>
<evidence type="ECO:0000313" key="8">
    <source>
        <dbReference type="Proteomes" id="UP000028781"/>
    </source>
</evidence>
<keyword evidence="3 4" id="KW-0648">Protein biosynthesis</keyword>
<dbReference type="Proteomes" id="UP000028781">
    <property type="component" value="Chromosome"/>
</dbReference>
<dbReference type="KEGG" id="mjh:JH146_1378"/>
<dbReference type="PIRSF" id="PIRSF037511">
    <property type="entry name" value="Transl_init_SUI1_pro"/>
    <property type="match status" value="1"/>
</dbReference>
<gene>
    <name evidence="7" type="ORF">JH146_1378</name>
</gene>
<evidence type="ECO:0000313" key="7">
    <source>
        <dbReference type="EMBL" id="AIJ06220.1"/>
    </source>
</evidence>
<evidence type="ECO:0000259" key="6">
    <source>
        <dbReference type="PROSITE" id="PS50296"/>
    </source>
</evidence>
<organism evidence="7 8">
    <name type="scientific">Methanocaldococcus bathoardescens</name>
    <dbReference type="NCBI Taxonomy" id="1301915"/>
    <lineage>
        <taxon>Archaea</taxon>
        <taxon>Methanobacteriati</taxon>
        <taxon>Methanobacteriota</taxon>
        <taxon>Methanomada group</taxon>
        <taxon>Methanococci</taxon>
        <taxon>Methanococcales</taxon>
        <taxon>Methanocaldococcaceae</taxon>
        <taxon>Methanocaldococcus</taxon>
    </lineage>
</organism>
<dbReference type="RefSeq" id="WP_012981306.1">
    <property type="nucleotide sequence ID" value="NZ_CP009149.1"/>
</dbReference>
<dbReference type="GO" id="GO:0003743">
    <property type="term" value="F:translation initiation factor activity"/>
    <property type="evidence" value="ECO:0007669"/>
    <property type="project" value="UniProtKB-UniRule"/>
</dbReference>
<keyword evidence="7" id="KW-0396">Initiation factor</keyword>
<dbReference type="STRING" id="1301915.JH146_1378"/>
<dbReference type="EMBL" id="CP009149">
    <property type="protein sequence ID" value="AIJ06220.1"/>
    <property type="molecule type" value="Genomic_DNA"/>
</dbReference>
<dbReference type="AlphaFoldDB" id="A0A076LCI7"/>
<feature type="domain" description="SUI1" evidence="6">
    <location>
        <begin position="27"/>
        <end position="93"/>
    </location>
</feature>
<name>A0A076LCI7_9EURY</name>
<dbReference type="Pfam" id="PF01253">
    <property type="entry name" value="SUI1"/>
    <property type="match status" value="1"/>
</dbReference>